<keyword evidence="4 6" id="KW-1133">Transmembrane helix</keyword>
<dbReference type="AlphaFoldDB" id="A0A645IN18"/>
<accession>A0A645IN18</accession>
<keyword evidence="3 6" id="KW-0812">Transmembrane</keyword>
<evidence type="ECO:0000256" key="6">
    <source>
        <dbReference type="SAM" id="Phobius"/>
    </source>
</evidence>
<organism evidence="7">
    <name type="scientific">bioreactor metagenome</name>
    <dbReference type="NCBI Taxonomy" id="1076179"/>
    <lineage>
        <taxon>unclassified sequences</taxon>
        <taxon>metagenomes</taxon>
        <taxon>ecological metagenomes</taxon>
    </lineage>
</organism>
<dbReference type="Pfam" id="PF03649">
    <property type="entry name" value="UPF0014"/>
    <property type="match status" value="1"/>
</dbReference>
<evidence type="ECO:0000313" key="7">
    <source>
        <dbReference type="EMBL" id="MPN52466.1"/>
    </source>
</evidence>
<evidence type="ECO:0000256" key="2">
    <source>
        <dbReference type="ARBA" id="ARBA00005268"/>
    </source>
</evidence>
<feature type="transmembrane region" description="Helical" evidence="6">
    <location>
        <begin position="16"/>
        <end position="35"/>
    </location>
</feature>
<gene>
    <name evidence="7" type="primary">fetB_14</name>
    <name evidence="7" type="ORF">SDC9_200128</name>
</gene>
<dbReference type="PANTHER" id="PTHR30028:SF0">
    <property type="entry name" value="PROTEIN ALUMINUM SENSITIVE 3"/>
    <property type="match status" value="1"/>
</dbReference>
<feature type="transmembrane region" description="Helical" evidence="6">
    <location>
        <begin position="113"/>
        <end position="135"/>
    </location>
</feature>
<evidence type="ECO:0000256" key="3">
    <source>
        <dbReference type="ARBA" id="ARBA00022692"/>
    </source>
</evidence>
<evidence type="ECO:0000256" key="1">
    <source>
        <dbReference type="ARBA" id="ARBA00004141"/>
    </source>
</evidence>
<keyword evidence="5 6" id="KW-0472">Membrane</keyword>
<reference evidence="7" key="1">
    <citation type="submission" date="2019-08" db="EMBL/GenBank/DDBJ databases">
        <authorList>
            <person name="Kucharzyk K."/>
            <person name="Murdoch R.W."/>
            <person name="Higgins S."/>
            <person name="Loffler F."/>
        </authorList>
    </citation>
    <scope>NUCLEOTIDE SEQUENCE</scope>
</reference>
<dbReference type="PANTHER" id="PTHR30028">
    <property type="entry name" value="UPF0014 INNER MEMBRANE PROTEIN YBBM-RELATED"/>
    <property type="match status" value="1"/>
</dbReference>
<comment type="subcellular location">
    <subcellularLocation>
        <location evidence="1">Membrane</location>
        <topology evidence="1">Multi-pass membrane protein</topology>
    </subcellularLocation>
</comment>
<evidence type="ECO:0000256" key="4">
    <source>
        <dbReference type="ARBA" id="ARBA00022989"/>
    </source>
</evidence>
<dbReference type="GO" id="GO:0005886">
    <property type="term" value="C:plasma membrane"/>
    <property type="evidence" value="ECO:0007669"/>
    <property type="project" value="TreeGrafter"/>
</dbReference>
<name>A0A645IN18_9ZZZZ</name>
<comment type="caution">
    <text evidence="7">The sequence shown here is derived from an EMBL/GenBank/DDBJ whole genome shotgun (WGS) entry which is preliminary data.</text>
</comment>
<feature type="transmembrane region" description="Helical" evidence="6">
    <location>
        <begin position="79"/>
        <end position="101"/>
    </location>
</feature>
<dbReference type="EMBL" id="VSSQ01118605">
    <property type="protein sequence ID" value="MPN52466.1"/>
    <property type="molecule type" value="Genomic_DNA"/>
</dbReference>
<comment type="similarity">
    <text evidence="2">Belongs to the UPF0014 family.</text>
</comment>
<dbReference type="InterPro" id="IPR005226">
    <property type="entry name" value="UPF0014_fam"/>
</dbReference>
<protein>
    <submittedName>
        <fullName evidence="7">Putative iron export permease protein FetB</fullName>
    </submittedName>
</protein>
<proteinExistence type="inferred from homology"/>
<sequence>MLDGILRIQPWYLPQYLVPVLGMVLGNSLTGVSLATERFTSTLVNDRERIEGLLALGATRREAVRGPLREALRAGMIPTLNSMAVMGVVSLPGMMTGQILAGADPTTAVRYQVVIMFVIACTTTLACLAWLELAFRRLFDVQHRLRVERLVQR</sequence>
<evidence type="ECO:0000256" key="5">
    <source>
        <dbReference type="ARBA" id="ARBA00023136"/>
    </source>
</evidence>